<comment type="subcellular location">
    <subcellularLocation>
        <location evidence="1 5">Cytoplasm</location>
    </subcellularLocation>
</comment>
<keyword evidence="4 5" id="KW-0143">Chaperone</keyword>
<dbReference type="GO" id="GO:0016151">
    <property type="term" value="F:nickel cation binding"/>
    <property type="evidence" value="ECO:0007669"/>
    <property type="project" value="UniProtKB-UniRule"/>
</dbReference>
<comment type="similarity">
    <text evidence="5">Belongs to the UreE family.</text>
</comment>
<evidence type="ECO:0000256" key="2">
    <source>
        <dbReference type="ARBA" id="ARBA00022490"/>
    </source>
</evidence>
<reference evidence="9" key="1">
    <citation type="submission" date="2018-07" db="EMBL/GenBank/DDBJ databases">
        <title>Genome Structure of the Opportunistic Pathogen Paracoccus yeei (Alphaproteobacteria) and Identification of Putative Virulence Factors.</title>
        <authorList>
            <person name="Lasek R."/>
            <person name="Szuplewska M."/>
            <person name="Mitura M."/>
            <person name="Decewicz P."/>
            <person name="Chmielowska C."/>
            <person name="Pawlot A."/>
            <person name="Sentkowska D."/>
            <person name="Czarnecki J."/>
            <person name="Bartosik D."/>
        </authorList>
    </citation>
    <scope>NUCLEOTIDE SEQUENCE [LARGE SCALE GENOMIC DNA]</scope>
    <source>
        <strain evidence="9">CCUG 32053</strain>
        <plasmid evidence="9">pyee2</plasmid>
    </source>
</reference>
<keyword evidence="3 5" id="KW-0533">Nickel</keyword>
<dbReference type="Gene3D" id="3.30.70.790">
    <property type="entry name" value="UreE, C-terminal domain"/>
    <property type="match status" value="1"/>
</dbReference>
<name>A0A386USG8_9RHOB</name>
<evidence type="ECO:0000256" key="3">
    <source>
        <dbReference type="ARBA" id="ARBA00022596"/>
    </source>
</evidence>
<feature type="compositionally biased region" description="Basic residues" evidence="6">
    <location>
        <begin position="153"/>
        <end position="169"/>
    </location>
</feature>
<organism evidence="8 9">
    <name type="scientific">Paracoccus yeei</name>
    <dbReference type="NCBI Taxonomy" id="147645"/>
    <lineage>
        <taxon>Bacteria</taxon>
        <taxon>Pseudomonadati</taxon>
        <taxon>Pseudomonadota</taxon>
        <taxon>Alphaproteobacteria</taxon>
        <taxon>Rhodobacterales</taxon>
        <taxon>Paracoccaceae</taxon>
        <taxon>Paracoccus</taxon>
    </lineage>
</organism>
<dbReference type="EMBL" id="CP031080">
    <property type="protein sequence ID" value="AYF03665.1"/>
    <property type="molecule type" value="Genomic_DNA"/>
</dbReference>
<geneLocation type="plasmid" evidence="9">
    <name>pyee2</name>
</geneLocation>
<sequence>MLRAISVCRPPETMAAGASGAGRALLRHDDRHLRRKVVTLTDGTRLLVDLPHTVVLNHGDGLVLEGGSVVPVEAAEEDLYEITACDTRHLVEIAWHIGNRHLPAAVSEDRILILRDHVIRAMLEGLGASVREVTTAFSPLRGAYADGGQAAPAHHHHHHHHHDHHHHAG</sequence>
<dbReference type="Proteomes" id="UP000272010">
    <property type="component" value="Plasmid pYEE2"/>
</dbReference>
<dbReference type="InterPro" id="IPR036118">
    <property type="entry name" value="UreE_N_sf"/>
</dbReference>
<dbReference type="CDD" id="cd00571">
    <property type="entry name" value="UreE"/>
    <property type="match status" value="1"/>
</dbReference>
<dbReference type="Pfam" id="PF05194">
    <property type="entry name" value="UreE_C"/>
    <property type="match status" value="1"/>
</dbReference>
<dbReference type="InterPro" id="IPR004029">
    <property type="entry name" value="UreE_N"/>
</dbReference>
<dbReference type="SUPFAM" id="SSF69737">
    <property type="entry name" value="Urease metallochaperone UreE, C-terminal domain"/>
    <property type="match status" value="1"/>
</dbReference>
<evidence type="ECO:0000256" key="6">
    <source>
        <dbReference type="SAM" id="MobiDB-lite"/>
    </source>
</evidence>
<dbReference type="HAMAP" id="MF_00822">
    <property type="entry name" value="UreE"/>
    <property type="match status" value="1"/>
</dbReference>
<proteinExistence type="inferred from homology"/>
<dbReference type="RefSeq" id="WP_120444553.1">
    <property type="nucleotide sequence ID" value="NZ_CP031080.1"/>
</dbReference>
<dbReference type="SUPFAM" id="SSF69287">
    <property type="entry name" value="Urease metallochaperone UreE, N-terminal domain"/>
    <property type="match status" value="1"/>
</dbReference>
<dbReference type="GO" id="GO:0005737">
    <property type="term" value="C:cytoplasm"/>
    <property type="evidence" value="ECO:0007669"/>
    <property type="project" value="UniProtKB-SubCell"/>
</dbReference>
<keyword evidence="2 5" id="KW-0963">Cytoplasm</keyword>
<evidence type="ECO:0000259" key="7">
    <source>
        <dbReference type="SMART" id="SM00988"/>
    </source>
</evidence>
<dbReference type="AlphaFoldDB" id="A0A386USG8"/>
<evidence type="ECO:0000313" key="8">
    <source>
        <dbReference type="EMBL" id="AYF03665.1"/>
    </source>
</evidence>
<dbReference type="GO" id="GO:0006457">
    <property type="term" value="P:protein folding"/>
    <property type="evidence" value="ECO:0007669"/>
    <property type="project" value="InterPro"/>
</dbReference>
<dbReference type="Pfam" id="PF02814">
    <property type="entry name" value="UreE_N"/>
    <property type="match status" value="1"/>
</dbReference>
<dbReference type="PIRSF" id="PIRSF036402">
    <property type="entry name" value="Ureas_acces_UreE"/>
    <property type="match status" value="1"/>
</dbReference>
<gene>
    <name evidence="5" type="primary">ureE</name>
    <name evidence="8" type="ORF">PY32053_04127</name>
</gene>
<feature type="domain" description="UreE urease accessory N-terminal" evidence="7">
    <location>
        <begin position="9"/>
        <end position="70"/>
    </location>
</feature>
<feature type="region of interest" description="Disordered" evidence="6">
    <location>
        <begin position="145"/>
        <end position="169"/>
    </location>
</feature>
<keyword evidence="8" id="KW-0614">Plasmid</keyword>
<dbReference type="SMART" id="SM00988">
    <property type="entry name" value="UreE_N"/>
    <property type="match status" value="1"/>
</dbReference>
<evidence type="ECO:0000256" key="5">
    <source>
        <dbReference type="HAMAP-Rule" id="MF_00822"/>
    </source>
</evidence>
<protein>
    <recommendedName>
        <fullName evidence="5">Urease accessory protein UreE</fullName>
    </recommendedName>
</protein>
<evidence type="ECO:0000313" key="9">
    <source>
        <dbReference type="Proteomes" id="UP000272010"/>
    </source>
</evidence>
<dbReference type="InterPro" id="IPR012406">
    <property type="entry name" value="UreE"/>
</dbReference>
<dbReference type="Gene3D" id="2.60.260.20">
    <property type="entry name" value="Urease metallochaperone UreE, N-terminal domain"/>
    <property type="match status" value="1"/>
</dbReference>
<dbReference type="GO" id="GO:0065003">
    <property type="term" value="P:protein-containing complex assembly"/>
    <property type="evidence" value="ECO:0007669"/>
    <property type="project" value="InterPro"/>
</dbReference>
<evidence type="ECO:0000256" key="4">
    <source>
        <dbReference type="ARBA" id="ARBA00023186"/>
    </source>
</evidence>
<accession>A0A386USG8</accession>
<comment type="function">
    <text evidence="5">Involved in urease metallocenter assembly. Binds nickel. Probably functions as a nickel donor during metallocenter assembly.</text>
</comment>
<dbReference type="InterPro" id="IPR007864">
    <property type="entry name" value="UreE_C_dom"/>
</dbReference>
<dbReference type="GO" id="GO:0019627">
    <property type="term" value="P:urea metabolic process"/>
    <property type="evidence" value="ECO:0007669"/>
    <property type="project" value="InterPro"/>
</dbReference>
<evidence type="ECO:0000256" key="1">
    <source>
        <dbReference type="ARBA" id="ARBA00004496"/>
    </source>
</evidence>
<dbReference type="GO" id="GO:0051082">
    <property type="term" value="F:unfolded protein binding"/>
    <property type="evidence" value="ECO:0007669"/>
    <property type="project" value="UniProtKB-UniRule"/>
</dbReference>